<sequence>MHKALNWIGGKLPSTIPSGDGKTIFVVGLQTVLETLDSEAAFTFLRNRVQRLIVRVQDFYGNNVGIVFGCNCNWRQWRIDSNEHAYLRLRGGHELNVTFALWNGVAREAQIIMVEDNNVHRNEVVKEIGGGFYVRRYS</sequence>
<accession>A0A9X4H6J3</accession>
<keyword evidence="2" id="KW-1185">Reference proteome</keyword>
<organism evidence="1 2">
    <name type="scientific">Pelotomaculum isophthalicicum JI</name>
    <dbReference type="NCBI Taxonomy" id="947010"/>
    <lineage>
        <taxon>Bacteria</taxon>
        <taxon>Bacillati</taxon>
        <taxon>Bacillota</taxon>
        <taxon>Clostridia</taxon>
        <taxon>Eubacteriales</taxon>
        <taxon>Desulfotomaculaceae</taxon>
        <taxon>Pelotomaculum</taxon>
    </lineage>
</organism>
<gene>
    <name evidence="1" type="ORF">L7E55_09135</name>
</gene>
<proteinExistence type="predicted"/>
<reference evidence="1" key="1">
    <citation type="submission" date="2022-02" db="EMBL/GenBank/DDBJ databases">
        <authorList>
            <person name="Leng L."/>
        </authorList>
    </citation>
    <scope>NUCLEOTIDE SEQUENCE</scope>
    <source>
        <strain evidence="1">JI</strain>
    </source>
</reference>
<dbReference type="Proteomes" id="UP001154312">
    <property type="component" value="Unassembled WGS sequence"/>
</dbReference>
<protein>
    <submittedName>
        <fullName evidence="1">Uncharacterized protein</fullName>
    </submittedName>
</protein>
<dbReference type="EMBL" id="JAKOAV010000015">
    <property type="protein sequence ID" value="MDF9408519.1"/>
    <property type="molecule type" value="Genomic_DNA"/>
</dbReference>
<dbReference type="RefSeq" id="WP_277443846.1">
    <property type="nucleotide sequence ID" value="NZ_JAKOAV010000015.1"/>
</dbReference>
<evidence type="ECO:0000313" key="2">
    <source>
        <dbReference type="Proteomes" id="UP001154312"/>
    </source>
</evidence>
<dbReference type="AlphaFoldDB" id="A0A9X4H6J3"/>
<name>A0A9X4H6J3_9FIRM</name>
<comment type="caution">
    <text evidence="1">The sequence shown here is derived from an EMBL/GenBank/DDBJ whole genome shotgun (WGS) entry which is preliminary data.</text>
</comment>
<evidence type="ECO:0000313" key="1">
    <source>
        <dbReference type="EMBL" id="MDF9408519.1"/>
    </source>
</evidence>